<dbReference type="AlphaFoldDB" id="A0A061QID9"/>
<comment type="subcellular location">
    <subcellularLocation>
        <location evidence="1">Nucleus</location>
    </subcellularLocation>
</comment>
<organism evidence="4">
    <name type="scientific">Tetraselmis sp. GSL018</name>
    <dbReference type="NCBI Taxonomy" id="582737"/>
    <lineage>
        <taxon>Eukaryota</taxon>
        <taxon>Viridiplantae</taxon>
        <taxon>Chlorophyta</taxon>
        <taxon>core chlorophytes</taxon>
        <taxon>Chlorodendrophyceae</taxon>
        <taxon>Chlorodendrales</taxon>
        <taxon>Chlorodendraceae</taxon>
        <taxon>Tetraselmis</taxon>
    </lineage>
</organism>
<protein>
    <recommendedName>
        <fullName evidence="3">Transcription factor CBF/NF-Y/archaeal histone domain-containing protein</fullName>
    </recommendedName>
</protein>
<gene>
    <name evidence="4" type="ORF">TSPGSL018_31241</name>
</gene>
<feature type="domain" description="Transcription factor CBF/NF-Y/archaeal histone" evidence="3">
    <location>
        <begin position="1"/>
        <end position="42"/>
    </location>
</feature>
<keyword evidence="2" id="KW-0539">Nucleus</keyword>
<proteinExistence type="predicted"/>
<dbReference type="GO" id="GO:0046982">
    <property type="term" value="F:protein heterodimerization activity"/>
    <property type="evidence" value="ECO:0007669"/>
    <property type="project" value="InterPro"/>
</dbReference>
<dbReference type="GO" id="GO:0006355">
    <property type="term" value="P:regulation of DNA-templated transcription"/>
    <property type="evidence" value="ECO:0007669"/>
    <property type="project" value="TreeGrafter"/>
</dbReference>
<dbReference type="PANTHER" id="PTHR10252:SF54">
    <property type="entry name" value="CHROMATIN ACCESSIBILITY COMPLEX PROTEIN 1"/>
    <property type="match status" value="1"/>
</dbReference>
<dbReference type="InterPro" id="IPR009072">
    <property type="entry name" value="Histone-fold"/>
</dbReference>
<evidence type="ECO:0000259" key="3">
    <source>
        <dbReference type="Pfam" id="PF00808"/>
    </source>
</evidence>
<dbReference type="InterPro" id="IPR003958">
    <property type="entry name" value="CBFA_NFYB_domain"/>
</dbReference>
<sequence>MAADAAFMIAMAAELFLEKLAYKSATQTLGDRRATVAYNDVATSASQWPCCKFLQDIVPEKTTVQKLLVGHQQSMAEGGAAEKRQRLQDGAS</sequence>
<evidence type="ECO:0000313" key="4">
    <source>
        <dbReference type="EMBL" id="JAC59508.1"/>
    </source>
</evidence>
<dbReference type="InterPro" id="IPR050568">
    <property type="entry name" value="Transcr_DNA_Rep_Reg"/>
</dbReference>
<name>A0A061QID9_9CHLO</name>
<dbReference type="Pfam" id="PF00808">
    <property type="entry name" value="CBFD_NFYB_HMF"/>
    <property type="match status" value="1"/>
</dbReference>
<accession>A0A061QID9</accession>
<reference evidence="4" key="1">
    <citation type="submission" date="2014-05" db="EMBL/GenBank/DDBJ databases">
        <title>The transcriptome of the halophilic microalga Tetraselmis sp. GSL018 isolated from the Great Salt Lake, Utah.</title>
        <authorList>
            <person name="Jinkerson R.E."/>
            <person name="D'Adamo S."/>
            <person name="Posewitz M.C."/>
        </authorList>
    </citation>
    <scope>NUCLEOTIDE SEQUENCE</scope>
    <source>
        <strain evidence="4">GSL018</strain>
    </source>
</reference>
<dbReference type="EMBL" id="GBEZ01027851">
    <property type="protein sequence ID" value="JAC59508.1"/>
    <property type="molecule type" value="Transcribed_RNA"/>
</dbReference>
<dbReference type="PANTHER" id="PTHR10252">
    <property type="entry name" value="HISTONE-LIKE TRANSCRIPTION FACTOR CCAAT-RELATED"/>
    <property type="match status" value="1"/>
</dbReference>
<dbReference type="Gene3D" id="1.10.20.10">
    <property type="entry name" value="Histone, subunit A"/>
    <property type="match status" value="1"/>
</dbReference>
<evidence type="ECO:0000256" key="1">
    <source>
        <dbReference type="ARBA" id="ARBA00004123"/>
    </source>
</evidence>
<evidence type="ECO:0000256" key="2">
    <source>
        <dbReference type="ARBA" id="ARBA00023242"/>
    </source>
</evidence>
<dbReference type="GO" id="GO:0005634">
    <property type="term" value="C:nucleus"/>
    <property type="evidence" value="ECO:0007669"/>
    <property type="project" value="UniProtKB-SubCell"/>
</dbReference>
<dbReference type="GO" id="GO:0000976">
    <property type="term" value="F:transcription cis-regulatory region binding"/>
    <property type="evidence" value="ECO:0007669"/>
    <property type="project" value="TreeGrafter"/>
</dbReference>
<dbReference type="SUPFAM" id="SSF47113">
    <property type="entry name" value="Histone-fold"/>
    <property type="match status" value="1"/>
</dbReference>